<dbReference type="Proteomes" id="UP000054805">
    <property type="component" value="Unassembled WGS sequence"/>
</dbReference>
<dbReference type="AlphaFoldDB" id="A0A0V1JEZ2"/>
<comment type="caution">
    <text evidence="1">The sequence shown here is derived from an EMBL/GenBank/DDBJ whole genome shotgun (WGS) entry which is preliminary data.</text>
</comment>
<feature type="non-terminal residue" evidence="1">
    <location>
        <position position="119"/>
    </location>
</feature>
<evidence type="ECO:0000313" key="2">
    <source>
        <dbReference type="Proteomes" id="UP000054805"/>
    </source>
</evidence>
<name>A0A0V1JEZ2_TRIPS</name>
<accession>A0A0V1JEZ2</accession>
<sequence length="119" mass="13073">MRNQSSFNSKNVDCRIRNYGFGLELDSTSERQALVHPSCCFTSGNFLHIRYKHSTGVDACLPAWMRAYSSVVVVILNSTWLNSTWLVGTMGKVFSDSLGQHSSASLTGASLGQTTLTYV</sequence>
<proteinExistence type="predicted"/>
<reference evidence="1 2" key="1">
    <citation type="submission" date="2015-01" db="EMBL/GenBank/DDBJ databases">
        <title>Evolution of Trichinella species and genotypes.</title>
        <authorList>
            <person name="Korhonen P.K."/>
            <person name="Edoardo P."/>
            <person name="Giuseppe L.R."/>
            <person name="Gasser R.B."/>
        </authorList>
    </citation>
    <scope>NUCLEOTIDE SEQUENCE [LARGE SCALE GENOMIC DNA]</scope>
    <source>
        <strain evidence="1">ISS588</strain>
    </source>
</reference>
<gene>
    <name evidence="1" type="ORF">T4B_12078</name>
</gene>
<keyword evidence="2" id="KW-1185">Reference proteome</keyword>
<evidence type="ECO:0000313" key="1">
    <source>
        <dbReference type="EMBL" id="KRZ33513.1"/>
    </source>
</evidence>
<protein>
    <submittedName>
        <fullName evidence="1">Uncharacterized protein</fullName>
    </submittedName>
</protein>
<organism evidence="1 2">
    <name type="scientific">Trichinella pseudospiralis</name>
    <name type="common">Parasitic roundworm</name>
    <dbReference type="NCBI Taxonomy" id="6337"/>
    <lineage>
        <taxon>Eukaryota</taxon>
        <taxon>Metazoa</taxon>
        <taxon>Ecdysozoa</taxon>
        <taxon>Nematoda</taxon>
        <taxon>Enoplea</taxon>
        <taxon>Dorylaimia</taxon>
        <taxon>Trichinellida</taxon>
        <taxon>Trichinellidae</taxon>
        <taxon>Trichinella</taxon>
    </lineage>
</organism>
<dbReference type="EMBL" id="JYDS01000009">
    <property type="protein sequence ID" value="KRZ33513.1"/>
    <property type="molecule type" value="Genomic_DNA"/>
</dbReference>